<dbReference type="OrthoDB" id="3450125at2759"/>
<reference evidence="2 3" key="1">
    <citation type="journal article" date="2011" name="PLoS Genet.">
        <title>Genomic analysis of the necrotrophic fungal pathogens Sclerotinia sclerotiorum and Botrytis cinerea.</title>
        <authorList>
            <person name="Amselem J."/>
            <person name="Cuomo C.A."/>
            <person name="van Kan J.A."/>
            <person name="Viaud M."/>
            <person name="Benito E.P."/>
            <person name="Couloux A."/>
            <person name="Coutinho P.M."/>
            <person name="de Vries R.P."/>
            <person name="Dyer P.S."/>
            <person name="Fillinger S."/>
            <person name="Fournier E."/>
            <person name="Gout L."/>
            <person name="Hahn M."/>
            <person name="Kohn L."/>
            <person name="Lapalu N."/>
            <person name="Plummer K.M."/>
            <person name="Pradier J.M."/>
            <person name="Quevillon E."/>
            <person name="Sharon A."/>
            <person name="Simon A."/>
            <person name="ten Have A."/>
            <person name="Tudzynski B."/>
            <person name="Tudzynski P."/>
            <person name="Wincker P."/>
            <person name="Andrew M."/>
            <person name="Anthouard V."/>
            <person name="Beever R.E."/>
            <person name="Beffa R."/>
            <person name="Benoit I."/>
            <person name="Bouzid O."/>
            <person name="Brault B."/>
            <person name="Chen Z."/>
            <person name="Choquer M."/>
            <person name="Collemare J."/>
            <person name="Cotton P."/>
            <person name="Danchin E.G."/>
            <person name="Da Silva C."/>
            <person name="Gautier A."/>
            <person name="Giraud C."/>
            <person name="Giraud T."/>
            <person name="Gonzalez C."/>
            <person name="Grossetete S."/>
            <person name="Guldener U."/>
            <person name="Henrissat B."/>
            <person name="Howlett B.J."/>
            <person name="Kodira C."/>
            <person name="Kretschmer M."/>
            <person name="Lappartient A."/>
            <person name="Leroch M."/>
            <person name="Levis C."/>
            <person name="Mauceli E."/>
            <person name="Neuveglise C."/>
            <person name="Oeser B."/>
            <person name="Pearson M."/>
            <person name="Poulain J."/>
            <person name="Poussereau N."/>
            <person name="Quesneville H."/>
            <person name="Rascle C."/>
            <person name="Schumacher J."/>
            <person name="Segurens B."/>
            <person name="Sexton A."/>
            <person name="Silva E."/>
            <person name="Sirven C."/>
            <person name="Soanes D.M."/>
            <person name="Talbot N.J."/>
            <person name="Templeton M."/>
            <person name="Yandava C."/>
            <person name="Yarden O."/>
            <person name="Zeng Q."/>
            <person name="Rollins J.A."/>
            <person name="Lebrun M.H."/>
            <person name="Dickman M."/>
        </authorList>
    </citation>
    <scope>NUCLEOTIDE SEQUENCE [LARGE SCALE GENOMIC DNA]</scope>
    <source>
        <strain evidence="2 3">B05.10</strain>
    </source>
</reference>
<organism evidence="2 3">
    <name type="scientific">Botryotinia fuckeliana (strain B05.10)</name>
    <name type="common">Noble rot fungus</name>
    <name type="synonym">Botrytis cinerea</name>
    <dbReference type="NCBI Taxonomy" id="332648"/>
    <lineage>
        <taxon>Eukaryota</taxon>
        <taxon>Fungi</taxon>
        <taxon>Dikarya</taxon>
        <taxon>Ascomycota</taxon>
        <taxon>Pezizomycotina</taxon>
        <taxon>Leotiomycetes</taxon>
        <taxon>Helotiales</taxon>
        <taxon>Sclerotiniaceae</taxon>
        <taxon>Botrytis</taxon>
    </lineage>
</organism>
<dbReference type="EMBL" id="CP009818">
    <property type="protein sequence ID" value="ATZ56905.1"/>
    <property type="molecule type" value="Genomic_DNA"/>
</dbReference>
<sequence>MDQLRPFTTSFHEDVKYNGSGYWLHTINVKLKGPTLAELSSTTPPELNVGRLNTDQELEDIGYIRLAPGVCHFVAAPNAPDGKRFDHTYLSAAEIEKAGLLNRLVEVREKMLHCEFQPKLHLTMKKARGRKFMEGRGKIYELGITVQKRTGRNSIQNGVMLRNDVDGDNRDLSVELTSIANALLETYAPGMKDEFRAKRRLQRPPLTIGADENNTITSIQVNYLEIDEGMEGLRKFGHGRMDNRDHPNMFTVLFFLGNPPPDYYVGNFALLGEKTVCPTAPLSALVFSGKRWHAGIAPRRYDSDTPASLRYVSPVPIPELPTGTPLMRLCVVAYPNKRMIDVHPQELGYELFTSAGSACFQSQKKYQEWRMSYYIAHERAMVALEALKDREKMRERAPKKKGDGRDRYVQLNITGIVRHTQPSYFVDKFQWLDELTGQVMFPSTQLAIDTIAQIGQSNEEWNNLSKDMAHVSLGGKLLGKRKTSEMETPKADAPGESKRLKSNESASVTNSDDYHFEERVGTGEEEFYRWEEFLIGQNDGGYMDYQEPAWGWVRSNDYGSFGAP</sequence>
<dbReference type="RefSeq" id="XP_001546152.2">
    <property type="nucleotide sequence ID" value="XM_001546102.2"/>
</dbReference>
<feature type="compositionally biased region" description="Basic and acidic residues" evidence="1">
    <location>
        <begin position="482"/>
        <end position="502"/>
    </location>
</feature>
<protein>
    <submittedName>
        <fullName evidence="2">Uncharacterized protein</fullName>
    </submittedName>
</protein>
<proteinExistence type="predicted"/>
<dbReference type="Proteomes" id="UP000001798">
    <property type="component" value="Chromosome 14"/>
</dbReference>
<name>A0A384K256_BOTFB</name>
<evidence type="ECO:0000313" key="3">
    <source>
        <dbReference type="Proteomes" id="UP000001798"/>
    </source>
</evidence>
<evidence type="ECO:0000256" key="1">
    <source>
        <dbReference type="SAM" id="MobiDB-lite"/>
    </source>
</evidence>
<dbReference type="KEGG" id="bfu:BCIN_14g01140"/>
<reference evidence="2 3" key="2">
    <citation type="journal article" date="2012" name="Eukaryot. Cell">
        <title>Genome update of Botrytis cinerea strains B05.10 and T4.</title>
        <authorList>
            <person name="Staats M."/>
            <person name="van Kan J.A."/>
        </authorList>
    </citation>
    <scope>NUCLEOTIDE SEQUENCE [LARGE SCALE GENOMIC DNA]</scope>
    <source>
        <strain evidence="2 3">B05.10</strain>
    </source>
</reference>
<dbReference type="VEuPathDB" id="FungiDB:Bcin14g01140"/>
<feature type="region of interest" description="Disordered" evidence="1">
    <location>
        <begin position="480"/>
        <end position="516"/>
    </location>
</feature>
<reference evidence="2 3" key="3">
    <citation type="journal article" date="2017" name="Mol. Plant Pathol.">
        <title>A gapless genome sequence of the fungus Botrytis cinerea.</title>
        <authorList>
            <person name="Van Kan J.A."/>
            <person name="Stassen J.H."/>
            <person name="Mosbach A."/>
            <person name="Van Der Lee T.A."/>
            <person name="Faino L."/>
            <person name="Farmer A.D."/>
            <person name="Papasotiriou D.G."/>
            <person name="Zhou S."/>
            <person name="Seidl M.F."/>
            <person name="Cottam E."/>
            <person name="Edel D."/>
            <person name="Hahn M."/>
            <person name="Schwartz D.C."/>
            <person name="Dietrich R.A."/>
            <person name="Widdison S."/>
            <person name="Scalliet G."/>
        </authorList>
    </citation>
    <scope>NUCLEOTIDE SEQUENCE [LARGE SCALE GENOMIC DNA]</scope>
    <source>
        <strain evidence="2 3">B05.10</strain>
    </source>
</reference>
<keyword evidence="3" id="KW-1185">Reference proteome</keyword>
<gene>
    <name evidence="2" type="ORF">BCIN_14g01140</name>
</gene>
<dbReference type="GeneID" id="5426598"/>
<accession>A0A384K256</accession>
<evidence type="ECO:0000313" key="2">
    <source>
        <dbReference type="EMBL" id="ATZ56905.1"/>
    </source>
</evidence>
<dbReference type="AlphaFoldDB" id="A0A384K256"/>